<protein>
    <submittedName>
        <fullName evidence="4">Opacity protein-like surface antigen</fullName>
    </submittedName>
</protein>
<dbReference type="Pfam" id="PF13505">
    <property type="entry name" value="OMP_b-brl"/>
    <property type="match status" value="1"/>
</dbReference>
<evidence type="ECO:0000256" key="1">
    <source>
        <dbReference type="ARBA" id="ARBA00022729"/>
    </source>
</evidence>
<name>A0ABU1UZA4_9GAMM</name>
<sequence>MNKNLLAILCVSALSTAAVAQEDRASGNGWQYSPEFSIGGGYGLTKLKDGDFDEEEAAKKAFAVFKINEFIGIEAAYIDFDESGNEAFDIDIKGKTLDLILELPISQSFSIYAKGGQMWWDADTNIDTSEFITSSDSDGDETFWGVGTKFRLAEHLDLRVEYERFNFEISRDEINVLQPDDIDMDVDYASVSLQFTF</sequence>
<evidence type="ECO:0000313" key="4">
    <source>
        <dbReference type="EMBL" id="MDR7090490.1"/>
    </source>
</evidence>
<accession>A0ABU1UZA4</accession>
<dbReference type="SUPFAM" id="SSF56925">
    <property type="entry name" value="OMPA-like"/>
    <property type="match status" value="1"/>
</dbReference>
<dbReference type="EMBL" id="JAVDVX010000004">
    <property type="protein sequence ID" value="MDR7090490.1"/>
    <property type="molecule type" value="Genomic_DNA"/>
</dbReference>
<reference evidence="4 5" key="1">
    <citation type="submission" date="2023-07" db="EMBL/GenBank/DDBJ databases">
        <title>Sorghum-associated microbial communities from plants grown in Nebraska, USA.</title>
        <authorList>
            <person name="Schachtman D."/>
        </authorList>
    </citation>
    <scope>NUCLEOTIDE SEQUENCE [LARGE SCALE GENOMIC DNA]</scope>
    <source>
        <strain evidence="4 5">BE190</strain>
    </source>
</reference>
<feature type="domain" description="Outer membrane protein beta-barrel" evidence="3">
    <location>
        <begin position="7"/>
        <end position="195"/>
    </location>
</feature>
<evidence type="ECO:0000313" key="5">
    <source>
        <dbReference type="Proteomes" id="UP001253595"/>
    </source>
</evidence>
<dbReference type="Gene3D" id="2.40.160.20">
    <property type="match status" value="1"/>
</dbReference>
<keyword evidence="5" id="KW-1185">Reference proteome</keyword>
<proteinExistence type="predicted"/>
<dbReference type="RefSeq" id="WP_310072850.1">
    <property type="nucleotide sequence ID" value="NZ_JAVDVX010000004.1"/>
</dbReference>
<dbReference type="InterPro" id="IPR027385">
    <property type="entry name" value="Beta-barrel_OMP"/>
</dbReference>
<feature type="chain" id="PRO_5045056237" evidence="2">
    <location>
        <begin position="21"/>
        <end position="197"/>
    </location>
</feature>
<evidence type="ECO:0000259" key="3">
    <source>
        <dbReference type="Pfam" id="PF13505"/>
    </source>
</evidence>
<dbReference type="Proteomes" id="UP001253595">
    <property type="component" value="Unassembled WGS sequence"/>
</dbReference>
<evidence type="ECO:0000256" key="2">
    <source>
        <dbReference type="SAM" id="SignalP"/>
    </source>
</evidence>
<feature type="signal peptide" evidence="2">
    <location>
        <begin position="1"/>
        <end position="20"/>
    </location>
</feature>
<gene>
    <name evidence="4" type="ORF">J2X05_002514</name>
</gene>
<keyword evidence="1 2" id="KW-0732">Signal</keyword>
<organism evidence="4 5">
    <name type="scientific">Cellvibrio fibrivorans</name>
    <dbReference type="NCBI Taxonomy" id="126350"/>
    <lineage>
        <taxon>Bacteria</taxon>
        <taxon>Pseudomonadati</taxon>
        <taxon>Pseudomonadota</taxon>
        <taxon>Gammaproteobacteria</taxon>
        <taxon>Cellvibrionales</taxon>
        <taxon>Cellvibrionaceae</taxon>
        <taxon>Cellvibrio</taxon>
    </lineage>
</organism>
<comment type="caution">
    <text evidence="4">The sequence shown here is derived from an EMBL/GenBank/DDBJ whole genome shotgun (WGS) entry which is preliminary data.</text>
</comment>
<dbReference type="InterPro" id="IPR011250">
    <property type="entry name" value="OMP/PagP_B-barrel"/>
</dbReference>